<dbReference type="GO" id="GO:0032784">
    <property type="term" value="P:regulation of DNA-templated transcription elongation"/>
    <property type="evidence" value="ECO:0007669"/>
    <property type="project" value="InterPro"/>
</dbReference>
<dbReference type="InterPro" id="IPR001062">
    <property type="entry name" value="Transcrpt_antiterm_NusG"/>
</dbReference>
<dbReference type="Gene3D" id="2.30.30.30">
    <property type="match status" value="1"/>
</dbReference>
<dbReference type="AlphaFoldDB" id="A0A644X5E2"/>
<dbReference type="GO" id="GO:0006354">
    <property type="term" value="P:DNA-templated transcription elongation"/>
    <property type="evidence" value="ECO:0007669"/>
    <property type="project" value="InterPro"/>
</dbReference>
<keyword evidence="4" id="KW-0804">Transcription</keyword>
<dbReference type="GO" id="GO:0006353">
    <property type="term" value="P:DNA-templated transcription termination"/>
    <property type="evidence" value="ECO:0007669"/>
    <property type="project" value="UniProtKB-KW"/>
</dbReference>
<dbReference type="EMBL" id="VSSQ01001793">
    <property type="protein sequence ID" value="MPM11167.1"/>
    <property type="molecule type" value="Genomic_DNA"/>
</dbReference>
<dbReference type="CDD" id="cd06091">
    <property type="entry name" value="KOW_NusG"/>
    <property type="match status" value="1"/>
</dbReference>
<keyword evidence="3" id="KW-0805">Transcription regulation</keyword>
<evidence type="ECO:0000313" key="7">
    <source>
        <dbReference type="EMBL" id="MPM11167.1"/>
    </source>
</evidence>
<keyword evidence="2" id="KW-0889">Transcription antitermination</keyword>
<dbReference type="GO" id="GO:0005829">
    <property type="term" value="C:cytosol"/>
    <property type="evidence" value="ECO:0007669"/>
    <property type="project" value="TreeGrafter"/>
</dbReference>
<evidence type="ECO:0000259" key="5">
    <source>
        <dbReference type="SMART" id="SM00738"/>
    </source>
</evidence>
<dbReference type="PRINTS" id="PR00338">
    <property type="entry name" value="NUSGTNSCPFCT"/>
</dbReference>
<dbReference type="InterPro" id="IPR005824">
    <property type="entry name" value="KOW"/>
</dbReference>
<feature type="domain" description="NusG-like N-terminal" evidence="5">
    <location>
        <begin position="2"/>
        <end position="111"/>
    </location>
</feature>
<dbReference type="SMART" id="SM00739">
    <property type="entry name" value="KOW"/>
    <property type="match status" value="1"/>
</dbReference>
<dbReference type="InterPro" id="IPR043425">
    <property type="entry name" value="NusG-like"/>
</dbReference>
<evidence type="ECO:0000256" key="2">
    <source>
        <dbReference type="ARBA" id="ARBA00022814"/>
    </source>
</evidence>
<dbReference type="InterPro" id="IPR047050">
    <property type="entry name" value="NGN"/>
</dbReference>
<dbReference type="Gene3D" id="3.30.70.940">
    <property type="entry name" value="NusG, N-terminal domain"/>
    <property type="match status" value="1"/>
</dbReference>
<dbReference type="InterPro" id="IPR006645">
    <property type="entry name" value="NGN-like_dom"/>
</dbReference>
<dbReference type="SUPFAM" id="SSF50104">
    <property type="entry name" value="Translation proteins SH3-like domain"/>
    <property type="match status" value="1"/>
</dbReference>
<dbReference type="SUPFAM" id="SSF82679">
    <property type="entry name" value="N-utilization substance G protein NusG, N-terminal domain"/>
    <property type="match status" value="1"/>
</dbReference>
<evidence type="ECO:0000256" key="3">
    <source>
        <dbReference type="ARBA" id="ARBA00023015"/>
    </source>
</evidence>
<evidence type="ECO:0000256" key="4">
    <source>
        <dbReference type="ARBA" id="ARBA00023163"/>
    </source>
</evidence>
<keyword evidence="1" id="KW-0806">Transcription termination</keyword>
<organism evidence="7">
    <name type="scientific">bioreactor metagenome</name>
    <dbReference type="NCBI Taxonomy" id="1076179"/>
    <lineage>
        <taxon>unclassified sequences</taxon>
        <taxon>metagenomes</taxon>
        <taxon>ecological metagenomes</taxon>
    </lineage>
</organism>
<dbReference type="Pfam" id="PF02357">
    <property type="entry name" value="NusG"/>
    <property type="match status" value="1"/>
</dbReference>
<name>A0A644X5E2_9ZZZZ</name>
<gene>
    <name evidence="7" type="primary">nusG_18</name>
    <name evidence="7" type="ORF">SDC9_57506</name>
</gene>
<dbReference type="CDD" id="cd09891">
    <property type="entry name" value="NGN_Bact_1"/>
    <property type="match status" value="1"/>
</dbReference>
<dbReference type="InterPro" id="IPR036735">
    <property type="entry name" value="NGN_dom_sf"/>
</dbReference>
<dbReference type="PANTHER" id="PTHR30265">
    <property type="entry name" value="RHO-INTERACTING TRANSCRIPTION TERMINATION FACTOR NUSG"/>
    <property type="match status" value="1"/>
</dbReference>
<feature type="domain" description="KOW" evidence="6">
    <location>
        <begin position="122"/>
        <end position="149"/>
    </location>
</feature>
<dbReference type="HAMAP" id="MF_00948">
    <property type="entry name" value="NusG"/>
    <property type="match status" value="1"/>
</dbReference>
<dbReference type="NCBIfam" id="TIGR00922">
    <property type="entry name" value="nusG"/>
    <property type="match status" value="1"/>
</dbReference>
<accession>A0A644X5E2</accession>
<sequence length="178" mass="20619">MKREWYVVHTYSGYENKVKDNLEKRVETMEMQDKIFRIEVPTEDEVEIKDAKKKMTKRKLYPGYVLVEMIYTDDSWYVVRNTPGVTGFISAENNKPIPMEAEEVDRIIGKQTDTVERIRSIDLTVGDKVVVVEGPFSGKTGTIQEINLEDRYLKVLLSVFGFGREVLTELSLTDVKKE</sequence>
<dbReference type="GO" id="GO:0031564">
    <property type="term" value="P:transcription antitermination"/>
    <property type="evidence" value="ECO:0007669"/>
    <property type="project" value="UniProtKB-KW"/>
</dbReference>
<protein>
    <submittedName>
        <fullName evidence="7">Transcription termination/antitermination protein NusG</fullName>
    </submittedName>
</protein>
<reference evidence="7" key="1">
    <citation type="submission" date="2019-08" db="EMBL/GenBank/DDBJ databases">
        <authorList>
            <person name="Kucharzyk K."/>
            <person name="Murdoch R.W."/>
            <person name="Higgins S."/>
            <person name="Loffler F."/>
        </authorList>
    </citation>
    <scope>NUCLEOTIDE SEQUENCE</scope>
</reference>
<dbReference type="InterPro" id="IPR014722">
    <property type="entry name" value="Rib_uL2_dom2"/>
</dbReference>
<proteinExistence type="inferred from homology"/>
<evidence type="ECO:0000259" key="6">
    <source>
        <dbReference type="SMART" id="SM00739"/>
    </source>
</evidence>
<dbReference type="SMART" id="SM00738">
    <property type="entry name" value="NGN"/>
    <property type="match status" value="1"/>
</dbReference>
<evidence type="ECO:0000256" key="1">
    <source>
        <dbReference type="ARBA" id="ARBA00022472"/>
    </source>
</evidence>
<dbReference type="FunFam" id="3.30.70.940:FF:000002">
    <property type="entry name" value="Transcription termination/antitermination protein NusG"/>
    <property type="match status" value="1"/>
</dbReference>
<dbReference type="PANTHER" id="PTHR30265:SF2">
    <property type="entry name" value="TRANSCRIPTION TERMINATION_ANTITERMINATION PROTEIN NUSG"/>
    <property type="match status" value="1"/>
</dbReference>
<dbReference type="InterPro" id="IPR008991">
    <property type="entry name" value="Translation_prot_SH3-like_sf"/>
</dbReference>
<comment type="caution">
    <text evidence="7">The sequence shown here is derived from an EMBL/GenBank/DDBJ whole genome shotgun (WGS) entry which is preliminary data.</text>
</comment>
<dbReference type="Pfam" id="PF00467">
    <property type="entry name" value="KOW"/>
    <property type="match status" value="1"/>
</dbReference>